<comment type="caution">
    <text evidence="2">The sequence shown here is derived from an EMBL/GenBank/DDBJ whole genome shotgun (WGS) entry which is preliminary data.</text>
</comment>
<evidence type="ECO:0000259" key="1">
    <source>
        <dbReference type="Pfam" id="PF19998"/>
    </source>
</evidence>
<evidence type="ECO:0000313" key="2">
    <source>
        <dbReference type="EMBL" id="MPY58426.1"/>
    </source>
</evidence>
<keyword evidence="3" id="KW-1185">Reference proteome</keyword>
<dbReference type="RefSeq" id="WP_152771970.1">
    <property type="nucleotide sequence ID" value="NZ_VJZC01000084.1"/>
</dbReference>
<name>A0A5N8XH83_9ACTN</name>
<dbReference type="Pfam" id="PF19998">
    <property type="entry name" value="fvmX1"/>
    <property type="match status" value="1"/>
</dbReference>
<evidence type="ECO:0000313" key="3">
    <source>
        <dbReference type="Proteomes" id="UP000400924"/>
    </source>
</evidence>
<feature type="domain" description="FtsH ternary system" evidence="1">
    <location>
        <begin position="21"/>
        <end position="318"/>
    </location>
</feature>
<dbReference type="OrthoDB" id="799111at2"/>
<dbReference type="AlphaFoldDB" id="A0A5N8XH83"/>
<accession>A0A5N8XH83</accession>
<dbReference type="EMBL" id="VJZC01000084">
    <property type="protein sequence ID" value="MPY58426.1"/>
    <property type="molecule type" value="Genomic_DNA"/>
</dbReference>
<organism evidence="2 3">
    <name type="scientific">Streptomyces spongiae</name>
    <dbReference type="NCBI Taxonomy" id="565072"/>
    <lineage>
        <taxon>Bacteria</taxon>
        <taxon>Bacillati</taxon>
        <taxon>Actinomycetota</taxon>
        <taxon>Actinomycetes</taxon>
        <taxon>Kitasatosporales</taxon>
        <taxon>Streptomycetaceae</taxon>
        <taxon>Streptomyces</taxon>
    </lineage>
</organism>
<proteinExistence type="predicted"/>
<gene>
    <name evidence="2" type="ORF">FNH08_14980</name>
</gene>
<dbReference type="Proteomes" id="UP000400924">
    <property type="component" value="Unassembled WGS sequence"/>
</dbReference>
<dbReference type="InterPro" id="IPR045480">
    <property type="entry name" value="fvmX1"/>
</dbReference>
<reference evidence="2 3" key="1">
    <citation type="submission" date="2019-07" db="EMBL/GenBank/DDBJ databases">
        <title>New species of Amycolatopsis and Streptomyces.</title>
        <authorList>
            <person name="Duangmal K."/>
            <person name="Teo W.F.A."/>
            <person name="Lipun K."/>
        </authorList>
    </citation>
    <scope>NUCLEOTIDE SEQUENCE [LARGE SCALE GENOMIC DNA]</scope>
    <source>
        <strain evidence="2 3">NBRC 106415</strain>
    </source>
</reference>
<sequence>MNAETTALRVLTWTAAPQGQPPHGPLWDVTGLRDPGEPVRSRLAETARTMAARLGAGNPPLGERNPTVGTGALLLAAAIGGRGQPAAARALAEAAGRRFPSRRSPHTARWYDALARHAVVAPAVLALGPGNGAARRATPAPATGAVHAVDGPPTDSAPIEETLLGLSPLTAVLHRPSHRRLRGGLTAAERGTAALLLTRARGREMLIGALSRWSPDPAVLKWRTELVTQLDEQDPELILDVCTAARLRHADQWDTRLRTAAKSLMLDGPADHLALATARFWAPLATKRRDGTDLARARPLLKGYEQAIRLVHQYGLSRAGTA</sequence>
<protein>
    <recommendedName>
        <fullName evidence="1">FtsH ternary system domain-containing protein</fullName>
    </recommendedName>
</protein>